<dbReference type="InParanoid" id="J5JX21"/>
<dbReference type="InterPro" id="IPR052819">
    <property type="entry name" value="Chromatin_regulatory_protein"/>
</dbReference>
<dbReference type="GO" id="GO:0008270">
    <property type="term" value="F:zinc ion binding"/>
    <property type="evidence" value="ECO:0007669"/>
    <property type="project" value="UniProtKB-KW"/>
</dbReference>
<feature type="compositionally biased region" description="Low complexity" evidence="5">
    <location>
        <begin position="389"/>
        <end position="408"/>
    </location>
</feature>
<dbReference type="GO" id="GO:0032221">
    <property type="term" value="C:Rpd3S complex"/>
    <property type="evidence" value="ECO:0007669"/>
    <property type="project" value="TreeGrafter"/>
</dbReference>
<feature type="region of interest" description="Disordered" evidence="5">
    <location>
        <begin position="1148"/>
        <end position="1226"/>
    </location>
</feature>
<evidence type="ECO:0000313" key="7">
    <source>
        <dbReference type="EMBL" id="EJP66841.1"/>
    </source>
</evidence>
<feature type="compositionally biased region" description="Low complexity" evidence="5">
    <location>
        <begin position="424"/>
        <end position="433"/>
    </location>
</feature>
<feature type="compositionally biased region" description="Low complexity" evidence="5">
    <location>
        <begin position="1"/>
        <end position="14"/>
    </location>
</feature>
<dbReference type="HOGENOM" id="CLU_001648_0_0_1"/>
<feature type="region of interest" description="Disordered" evidence="5">
    <location>
        <begin position="1"/>
        <end position="46"/>
    </location>
</feature>
<reference evidence="7 8" key="1">
    <citation type="journal article" date="2012" name="Sci. Rep.">
        <title>Genomic perspectives on the evolution of fungal entomopathogenicity in Beauveria bassiana.</title>
        <authorList>
            <person name="Xiao G."/>
            <person name="Ying S.H."/>
            <person name="Zheng P."/>
            <person name="Wang Z.L."/>
            <person name="Zhang S."/>
            <person name="Xie X.Q."/>
            <person name="Shang Y."/>
            <person name="St Leger R.J."/>
            <person name="Zhao G.P."/>
            <person name="Wang C."/>
            <person name="Feng M.G."/>
        </authorList>
    </citation>
    <scope>NUCLEOTIDE SEQUENCE [LARGE SCALE GENOMIC DNA]</scope>
    <source>
        <strain evidence="7 8">ARSEF 2860</strain>
    </source>
</reference>
<keyword evidence="3" id="KW-0862">Zinc</keyword>
<feature type="compositionally biased region" description="Polar residues" evidence="5">
    <location>
        <begin position="506"/>
        <end position="518"/>
    </location>
</feature>
<dbReference type="SUPFAM" id="SSF57903">
    <property type="entry name" value="FYVE/PHD zinc finger"/>
    <property type="match status" value="2"/>
</dbReference>
<dbReference type="EMBL" id="JH725158">
    <property type="protein sequence ID" value="EJP66841.1"/>
    <property type="molecule type" value="Genomic_DNA"/>
</dbReference>
<feature type="compositionally biased region" description="Polar residues" evidence="5">
    <location>
        <begin position="542"/>
        <end position="553"/>
    </location>
</feature>
<keyword evidence="1" id="KW-0479">Metal-binding</keyword>
<dbReference type="InterPro" id="IPR001965">
    <property type="entry name" value="Znf_PHD"/>
</dbReference>
<dbReference type="Pfam" id="PF00628">
    <property type="entry name" value="PHD"/>
    <property type="match status" value="2"/>
</dbReference>
<dbReference type="PROSITE" id="PS50016">
    <property type="entry name" value="ZF_PHD_2"/>
    <property type="match status" value="1"/>
</dbReference>
<dbReference type="PANTHER" id="PTHR47636:SF1">
    <property type="entry name" value="TRANSCRIPTIONAL REGULATORY PROTEIN RCO1"/>
    <property type="match status" value="1"/>
</dbReference>
<feature type="compositionally biased region" description="Low complexity" evidence="5">
    <location>
        <begin position="593"/>
        <end position="602"/>
    </location>
</feature>
<evidence type="ECO:0000256" key="2">
    <source>
        <dbReference type="ARBA" id="ARBA00022771"/>
    </source>
</evidence>
<dbReference type="STRING" id="655819.J5JX21"/>
<feature type="compositionally biased region" description="Low complexity" evidence="5">
    <location>
        <begin position="467"/>
        <end position="491"/>
    </location>
</feature>
<dbReference type="PANTHER" id="PTHR47636">
    <property type="entry name" value="TRANSCRIPTIONAL REGULATORY PROTEIN RCO1"/>
    <property type="match status" value="1"/>
</dbReference>
<evidence type="ECO:0000256" key="1">
    <source>
        <dbReference type="ARBA" id="ARBA00022723"/>
    </source>
</evidence>
<dbReference type="PROSITE" id="PS01359">
    <property type="entry name" value="ZF_PHD_1"/>
    <property type="match status" value="1"/>
</dbReference>
<dbReference type="InterPro" id="IPR013083">
    <property type="entry name" value="Znf_RING/FYVE/PHD"/>
</dbReference>
<feature type="compositionally biased region" description="Acidic residues" evidence="5">
    <location>
        <begin position="317"/>
        <end position="330"/>
    </location>
</feature>
<dbReference type="Gene3D" id="3.30.40.10">
    <property type="entry name" value="Zinc/RING finger domain, C3HC4 (zinc finger)"/>
    <property type="match status" value="1"/>
</dbReference>
<protein>
    <submittedName>
        <fullName evidence="7">PHD-finger domain-containing protein</fullName>
    </submittedName>
</protein>
<organism evidence="7 8">
    <name type="scientific">Beauveria bassiana (strain ARSEF 2860)</name>
    <name type="common">White muscardine disease fungus</name>
    <name type="synonym">Tritirachium shiotae</name>
    <dbReference type="NCBI Taxonomy" id="655819"/>
    <lineage>
        <taxon>Eukaryota</taxon>
        <taxon>Fungi</taxon>
        <taxon>Dikarya</taxon>
        <taxon>Ascomycota</taxon>
        <taxon>Pezizomycotina</taxon>
        <taxon>Sordariomycetes</taxon>
        <taxon>Hypocreomycetidae</taxon>
        <taxon>Hypocreales</taxon>
        <taxon>Cordycipitaceae</taxon>
        <taxon>Beauveria</taxon>
    </lineage>
</organism>
<dbReference type="InterPro" id="IPR019786">
    <property type="entry name" value="Zinc_finger_PHD-type_CS"/>
</dbReference>
<dbReference type="CDD" id="cd15534">
    <property type="entry name" value="PHD2_PHF12_Rco1"/>
    <property type="match status" value="1"/>
</dbReference>
<dbReference type="OrthoDB" id="5876363at2759"/>
<feature type="region of interest" description="Disordered" evidence="5">
    <location>
        <begin position="271"/>
        <end position="761"/>
    </location>
</feature>
<dbReference type="Proteomes" id="UP000002762">
    <property type="component" value="Unassembled WGS sequence"/>
</dbReference>
<feature type="domain" description="PHD-type" evidence="6">
    <location>
        <begin position="766"/>
        <end position="813"/>
    </location>
</feature>
<dbReference type="InterPro" id="IPR011011">
    <property type="entry name" value="Znf_FYVE_PHD"/>
</dbReference>
<feature type="compositionally biased region" description="Basic and acidic residues" evidence="5">
    <location>
        <begin position="297"/>
        <end position="315"/>
    </location>
</feature>
<evidence type="ECO:0000256" key="5">
    <source>
        <dbReference type="SAM" id="MobiDB-lite"/>
    </source>
</evidence>
<evidence type="ECO:0000313" key="8">
    <source>
        <dbReference type="Proteomes" id="UP000002762"/>
    </source>
</evidence>
<gene>
    <name evidence="7" type="ORF">BBA_04134</name>
</gene>
<keyword evidence="2 4" id="KW-0863">Zinc-finger</keyword>
<dbReference type="AlphaFoldDB" id="J5JX21"/>
<evidence type="ECO:0000256" key="4">
    <source>
        <dbReference type="PROSITE-ProRule" id="PRU00146"/>
    </source>
</evidence>
<evidence type="ECO:0000259" key="6">
    <source>
        <dbReference type="PROSITE" id="PS50016"/>
    </source>
</evidence>
<keyword evidence="8" id="KW-1185">Reference proteome</keyword>
<feature type="compositionally biased region" description="Gly residues" evidence="5">
    <location>
        <begin position="453"/>
        <end position="466"/>
    </location>
</feature>
<dbReference type="GeneID" id="19887146"/>
<feature type="region of interest" description="Disordered" evidence="5">
    <location>
        <begin position="71"/>
        <end position="212"/>
    </location>
</feature>
<sequence length="1226" mass="130727">MSSSTRATRSRFSSPAHQGVATLGASSPLEVSRSSGNDTSRSFMQRWLEPSIQNRASYEEAGLMRSGVLEGMAPLGVPPKPKQLESSNGNGTGSAHGVRRVILRTGGASKDRNGASSSTESNGDKSTATALSGSVVAGTKRAASPGSRPTAVSSRRSLPAKGVSKKNDDDDDDDYNPGGNRRKKSARRSQAPSSKTQEIQDAEAGQAAPALSPAKFIDAADETGLKLYPTAWALRTLYDEKSEDPEFDSMVTDVLQQTADDDTLDEFSKHIGEKKREGRTDNGDCYYFAPPSTATNRRIEAQKTRKPTDAHHGELVGDSEDEEEIEEPEELQSPAADAEAGGVGEADEGEKRAAKKAKTSHPSSASTAGRRLGLGDEDEGERSHGQQSAAAATTTATTTTTTTATATADGDADTPLRKRRRRNSGSSDSSLSSAMTLPSPEMRNKVGAATIGAIGGGGGGGGGGSRGATSGTATGTATGASTSTSTSTSKPRSQKPSKPKQAQTKLTSSTITATSARDQFSLRPVNTVRPRPSTIAALQPYESITASSELNSPPASPTAHIHSSRTRQASMPGRLTAYSNSSPHPPKAKSKSRAPAADSDAPMQQNQAAVQRDGSNEDLDAVWTRRRDAQHVTNNYTAAESAVRGSSQRRDTTPVSKTIRSRRSLANPPPTTRTTRSATKRPNDQPDETVSPIPLSLTGDETSTVGGSRAVTPTAQRQAKRPKGLRVKSSPVKKSGGPAGGLPRLASESQSSFRAGTPKDPATDNDEFCSACGNAGDVLCCDGCPRSFHFECVNLAQSEDLPDDWYCNECIVRRFPSRVPIHKGAFASALNNLEKSIPRAFSLPKRIQNRFEGVKAGPDGDYEEVASKTAKPRRHYRRRTGYDEMPDLFKQRDENQPVLCHACQKPSNDVRAIIPCSVCPFYWHLDCLDPPLAVPPVLKTWRCPTHVDDVLADAPRLAPAHKFRKVKNAQPITTIFTRGIKNNGHIEIDWTDEPELLKDAGWPDPLSFGRTYKVSAKGVILDFIEQLRKQGAGYGARQHEQKWVPYPSPAPQQGDNPPGPLLGSTLGRTVDEMQASLNLIGLRQRPSDGIDQLTSALLSSADENVLHLMARGNADNFALGQLTDSDKLSLRAMLAQMDAMSSRIRQVLGDTKPPPQQHISSMPTPDPTAAATPPAPSADHDHAIAPCSSSPIAPKEEEDTAMAMTTMAMLSEPTPPLTVEGNMDLD</sequence>
<accession>J5JX21</accession>
<dbReference type="Gene3D" id="2.30.30.1150">
    <property type="match status" value="1"/>
</dbReference>
<feature type="compositionally biased region" description="Polar residues" evidence="5">
    <location>
        <begin position="188"/>
        <end position="199"/>
    </location>
</feature>
<evidence type="ECO:0000256" key="3">
    <source>
        <dbReference type="ARBA" id="ARBA00022833"/>
    </source>
</evidence>
<feature type="compositionally biased region" description="Polar residues" evidence="5">
    <location>
        <begin position="699"/>
        <end position="717"/>
    </location>
</feature>
<feature type="compositionally biased region" description="Polar residues" evidence="5">
    <location>
        <begin position="32"/>
        <end position="43"/>
    </location>
</feature>
<dbReference type="GO" id="GO:0006357">
    <property type="term" value="P:regulation of transcription by RNA polymerase II"/>
    <property type="evidence" value="ECO:0007669"/>
    <property type="project" value="TreeGrafter"/>
</dbReference>
<feature type="compositionally biased region" description="Basic and acidic residues" evidence="5">
    <location>
        <begin position="271"/>
        <end position="282"/>
    </location>
</feature>
<dbReference type="RefSeq" id="XP_008597453.1">
    <property type="nucleotide sequence ID" value="XM_008599231.1"/>
</dbReference>
<feature type="compositionally biased region" description="Polar residues" evidence="5">
    <location>
        <begin position="114"/>
        <end position="132"/>
    </location>
</feature>
<dbReference type="SMART" id="SM00249">
    <property type="entry name" value="PHD"/>
    <property type="match status" value="2"/>
</dbReference>
<proteinExistence type="predicted"/>
<dbReference type="InterPro" id="IPR019787">
    <property type="entry name" value="Znf_PHD-finger"/>
</dbReference>
<name>J5JX21_BEAB2</name>